<comment type="function">
    <text evidence="7">Mechanosensitive channel that participates in the regulation of osmotic pressure changes within the cell, opening in response to stretch forces in the membrane lipid bilayer, without the need for other proteins. Contributes to normal resistance to hypoosmotic shock. Forms an ion channel of 1.0 nanosiemens conductance with a slight preference for anions.</text>
</comment>
<dbReference type="InterPro" id="IPR011066">
    <property type="entry name" value="MscS_channel_C_sf"/>
</dbReference>
<dbReference type="InterPro" id="IPR011014">
    <property type="entry name" value="MscS_channel_TM-2"/>
</dbReference>
<dbReference type="InterPro" id="IPR006685">
    <property type="entry name" value="MscS_channel_2nd"/>
</dbReference>
<dbReference type="Gene3D" id="1.10.287.1260">
    <property type="match status" value="1"/>
</dbReference>
<dbReference type="SUPFAM" id="SSF82861">
    <property type="entry name" value="Mechanosensitive channel protein MscS (YggB), transmembrane region"/>
    <property type="match status" value="1"/>
</dbReference>
<dbReference type="STRING" id="233100.SAMN05216526_1859"/>
<accession>A0A1R3W6G1</accession>
<evidence type="ECO:0000256" key="6">
    <source>
        <dbReference type="ARBA" id="ARBA00023136"/>
    </source>
</evidence>
<dbReference type="GO" id="GO:0005886">
    <property type="term" value="C:plasma membrane"/>
    <property type="evidence" value="ECO:0007669"/>
    <property type="project" value="UniProtKB-SubCell"/>
</dbReference>
<protein>
    <recommendedName>
        <fullName evidence="7">Small-conductance mechanosensitive channel</fullName>
    </recommendedName>
</protein>
<dbReference type="InterPro" id="IPR023408">
    <property type="entry name" value="MscS_beta-dom_sf"/>
</dbReference>
<dbReference type="Proteomes" id="UP000223759">
    <property type="component" value="Unassembled WGS sequence"/>
</dbReference>
<dbReference type="Pfam" id="PF21082">
    <property type="entry name" value="MS_channel_3rd"/>
    <property type="match status" value="1"/>
</dbReference>
<keyword evidence="7" id="KW-0406">Ion transport</keyword>
<comment type="subcellular location">
    <subcellularLocation>
        <location evidence="7">Cell inner membrane</location>
        <topology evidence="7">Multi-pass membrane protein</topology>
    </subcellularLocation>
    <subcellularLocation>
        <location evidence="1">Cell membrane</location>
        <topology evidence="1">Multi-pass membrane protein</topology>
    </subcellularLocation>
</comment>
<dbReference type="SUPFAM" id="SSF82689">
    <property type="entry name" value="Mechanosensitive channel protein MscS (YggB), C-terminal domain"/>
    <property type="match status" value="1"/>
</dbReference>
<organism evidence="11 12">
    <name type="scientific">Ectothiorhodosinus mongolicus</name>
    <dbReference type="NCBI Taxonomy" id="233100"/>
    <lineage>
        <taxon>Bacteria</taxon>
        <taxon>Pseudomonadati</taxon>
        <taxon>Pseudomonadota</taxon>
        <taxon>Gammaproteobacteria</taxon>
        <taxon>Chromatiales</taxon>
        <taxon>Ectothiorhodospiraceae</taxon>
        <taxon>Ectothiorhodosinus</taxon>
    </lineage>
</organism>
<sequence length="270" mass="29753">MDWLTEWVVNIDWIDHSLKLLGALAIFIFGRWVSKRLVNGLGRVMKARNLDDLLIQFVSNILSVLLLVMVILIAINYLGIPITPLLAILGGAALAVGLALQSSLSNFASGIMLVAFRPFTKGDFVDAGGVAGTVQSVGIFHTELQTPDNRHIVVGNSSITSSNITNFSAYATRRIDLVIGVHYDDDLKVARSVIEKVLQNHPNVLDDPEPTIMLMDLGESSVDFAVRPWVKSSEFWPTRGQLLEQLKSELEAAGCSIPFPQRDVHHYNHD</sequence>
<dbReference type="AlphaFoldDB" id="A0A1R3W6G1"/>
<dbReference type="Gene3D" id="2.30.30.60">
    <property type="match status" value="1"/>
</dbReference>
<keyword evidence="12" id="KW-1185">Reference proteome</keyword>
<dbReference type="EMBL" id="FTPK01000004">
    <property type="protein sequence ID" value="SIT73525.1"/>
    <property type="molecule type" value="Genomic_DNA"/>
</dbReference>
<dbReference type="InterPro" id="IPR049278">
    <property type="entry name" value="MS_channel_C"/>
</dbReference>
<dbReference type="GO" id="GO:0008381">
    <property type="term" value="F:mechanosensitive monoatomic ion channel activity"/>
    <property type="evidence" value="ECO:0007669"/>
    <property type="project" value="InterPro"/>
</dbReference>
<dbReference type="InterPro" id="IPR045275">
    <property type="entry name" value="MscS_archaea/bacteria_type"/>
</dbReference>
<feature type="domain" description="Mechanosensitive ion channel MscS C-terminal" evidence="9">
    <location>
        <begin position="175"/>
        <end position="257"/>
    </location>
</feature>
<dbReference type="PANTHER" id="PTHR30221">
    <property type="entry name" value="SMALL-CONDUCTANCE MECHANOSENSITIVE CHANNEL"/>
    <property type="match status" value="1"/>
</dbReference>
<keyword evidence="5" id="KW-1133">Transmembrane helix</keyword>
<evidence type="ECO:0000313" key="11">
    <source>
        <dbReference type="EMBL" id="SIT73525.1"/>
    </source>
</evidence>
<feature type="domain" description="Mechanosensitive ion channel MscS" evidence="8">
    <location>
        <begin position="103"/>
        <end position="168"/>
    </location>
</feature>
<comment type="similarity">
    <text evidence="2 7">Belongs to the MscS (TC 1.A.23) family.</text>
</comment>
<keyword evidence="6" id="KW-0472">Membrane</keyword>
<evidence type="ECO:0000256" key="3">
    <source>
        <dbReference type="ARBA" id="ARBA00022475"/>
    </source>
</evidence>
<evidence type="ECO:0000256" key="1">
    <source>
        <dbReference type="ARBA" id="ARBA00004651"/>
    </source>
</evidence>
<dbReference type="Pfam" id="PF21088">
    <property type="entry name" value="MS_channel_1st"/>
    <property type="match status" value="1"/>
</dbReference>
<evidence type="ECO:0000259" key="10">
    <source>
        <dbReference type="Pfam" id="PF21088"/>
    </source>
</evidence>
<dbReference type="InterPro" id="IPR010920">
    <property type="entry name" value="LSM_dom_sf"/>
</dbReference>
<evidence type="ECO:0000256" key="2">
    <source>
        <dbReference type="ARBA" id="ARBA00008017"/>
    </source>
</evidence>
<evidence type="ECO:0000259" key="9">
    <source>
        <dbReference type="Pfam" id="PF21082"/>
    </source>
</evidence>
<dbReference type="Pfam" id="PF00924">
    <property type="entry name" value="MS_channel_2nd"/>
    <property type="match status" value="1"/>
</dbReference>
<keyword evidence="7" id="KW-0813">Transport</keyword>
<dbReference type="Gene3D" id="3.30.70.100">
    <property type="match status" value="1"/>
</dbReference>
<dbReference type="InterPro" id="IPR049142">
    <property type="entry name" value="MS_channel_1st"/>
</dbReference>
<feature type="domain" description="Mechanosensitive ion channel transmembrane helices 2/3" evidence="10">
    <location>
        <begin position="60"/>
        <end position="101"/>
    </location>
</feature>
<evidence type="ECO:0000256" key="4">
    <source>
        <dbReference type="ARBA" id="ARBA00022692"/>
    </source>
</evidence>
<evidence type="ECO:0000313" key="12">
    <source>
        <dbReference type="Proteomes" id="UP000223759"/>
    </source>
</evidence>
<dbReference type="PANTHER" id="PTHR30221:SF1">
    <property type="entry name" value="SMALL-CONDUCTANCE MECHANOSENSITIVE CHANNEL"/>
    <property type="match status" value="1"/>
</dbReference>
<comment type="subunit">
    <text evidence="7">Homoheptamer.</text>
</comment>
<dbReference type="SUPFAM" id="SSF50182">
    <property type="entry name" value="Sm-like ribonucleoproteins"/>
    <property type="match status" value="1"/>
</dbReference>
<evidence type="ECO:0000256" key="5">
    <source>
        <dbReference type="ARBA" id="ARBA00022989"/>
    </source>
</evidence>
<dbReference type="RefSeq" id="WP_076756271.1">
    <property type="nucleotide sequence ID" value="NZ_CP023018.1"/>
</dbReference>
<dbReference type="InterPro" id="IPR008910">
    <property type="entry name" value="MSC_TM_helix"/>
</dbReference>
<keyword evidence="7" id="KW-0407">Ion channel</keyword>
<gene>
    <name evidence="11" type="ORF">SAMN05216526_1859</name>
</gene>
<reference evidence="11 12" key="1">
    <citation type="submission" date="2017-01" db="EMBL/GenBank/DDBJ databases">
        <authorList>
            <person name="Mah S.A."/>
            <person name="Swanson W.J."/>
            <person name="Moy G.W."/>
            <person name="Vacquier V.D."/>
        </authorList>
    </citation>
    <scope>NUCLEOTIDE SEQUENCE [LARGE SCALE GENOMIC DNA]</scope>
    <source>
        <strain evidence="11 12">M9</strain>
    </source>
</reference>
<proteinExistence type="inferred from homology"/>
<evidence type="ECO:0000256" key="7">
    <source>
        <dbReference type="RuleBase" id="RU369025"/>
    </source>
</evidence>
<keyword evidence="7" id="KW-0997">Cell inner membrane</keyword>
<dbReference type="Pfam" id="PF05552">
    <property type="entry name" value="MS_channel_1st_1"/>
    <property type="match status" value="1"/>
</dbReference>
<keyword evidence="3" id="KW-1003">Cell membrane</keyword>
<dbReference type="OrthoDB" id="9799209at2"/>
<evidence type="ECO:0000259" key="8">
    <source>
        <dbReference type="Pfam" id="PF00924"/>
    </source>
</evidence>
<name>A0A1R3W6G1_9GAMM</name>
<keyword evidence="4" id="KW-0812">Transmembrane</keyword>